<dbReference type="Gene3D" id="3.30.1330.60">
    <property type="entry name" value="OmpA-like domain"/>
    <property type="match status" value="1"/>
</dbReference>
<evidence type="ECO:0000256" key="1">
    <source>
        <dbReference type="PROSITE-ProRule" id="PRU00473"/>
    </source>
</evidence>
<dbReference type="PROSITE" id="PS51123">
    <property type="entry name" value="OMPA_2"/>
    <property type="match status" value="1"/>
</dbReference>
<keyword evidence="1" id="KW-0472">Membrane</keyword>
<dbReference type="Proteomes" id="UP000739538">
    <property type="component" value="Unassembled WGS sequence"/>
</dbReference>
<accession>A0A956SF69</accession>
<organism evidence="4 5">
    <name type="scientific">Eiseniibacteriota bacterium</name>
    <dbReference type="NCBI Taxonomy" id="2212470"/>
    <lineage>
        <taxon>Bacteria</taxon>
        <taxon>Candidatus Eiseniibacteriota</taxon>
    </lineage>
</organism>
<dbReference type="SUPFAM" id="SSF103088">
    <property type="entry name" value="OmpA-like"/>
    <property type="match status" value="1"/>
</dbReference>
<protein>
    <submittedName>
        <fullName evidence="4">OmpA family protein</fullName>
    </submittedName>
</protein>
<dbReference type="EMBL" id="JAGQHS010000163">
    <property type="protein sequence ID" value="MCA9758345.1"/>
    <property type="molecule type" value="Genomic_DNA"/>
</dbReference>
<evidence type="ECO:0000256" key="2">
    <source>
        <dbReference type="SAM" id="MobiDB-lite"/>
    </source>
</evidence>
<dbReference type="InterPro" id="IPR006665">
    <property type="entry name" value="OmpA-like"/>
</dbReference>
<feature type="domain" description="OmpA-like" evidence="3">
    <location>
        <begin position="84"/>
        <end position="200"/>
    </location>
</feature>
<dbReference type="InterPro" id="IPR036737">
    <property type="entry name" value="OmpA-like_sf"/>
</dbReference>
<feature type="region of interest" description="Disordered" evidence="2">
    <location>
        <begin position="42"/>
        <end position="62"/>
    </location>
</feature>
<name>A0A956SF69_UNCEI</name>
<sequence>MVVSKFVRFGVPTRLMVLTLAILTAGAFVTLGLSGCAKTSTQAPPAEKAMQQDPNSLHGSGGRYLIDPDAQMRWSYSSLPDPAPSVKPNYLLKSFLFDVGASSLNSEARGTLGDLTEMLKSKPEVSVLCLGLCDGNKEKVNAANLGMSRAAAARKYLLDHGIAKTRVEMATFGASMAQAPPEETIGQRLDRKVEIWLLNE</sequence>
<reference evidence="4" key="2">
    <citation type="journal article" date="2021" name="Microbiome">
        <title>Successional dynamics and alternative stable states in a saline activated sludge microbial community over 9 years.</title>
        <authorList>
            <person name="Wang Y."/>
            <person name="Ye J."/>
            <person name="Ju F."/>
            <person name="Liu L."/>
            <person name="Boyd J.A."/>
            <person name="Deng Y."/>
            <person name="Parks D.H."/>
            <person name="Jiang X."/>
            <person name="Yin X."/>
            <person name="Woodcroft B.J."/>
            <person name="Tyson G.W."/>
            <person name="Hugenholtz P."/>
            <person name="Polz M.F."/>
            <person name="Zhang T."/>
        </authorList>
    </citation>
    <scope>NUCLEOTIDE SEQUENCE</scope>
    <source>
        <strain evidence="4">HKST-UBA02</strain>
    </source>
</reference>
<evidence type="ECO:0000259" key="3">
    <source>
        <dbReference type="PROSITE" id="PS51123"/>
    </source>
</evidence>
<proteinExistence type="predicted"/>
<comment type="caution">
    <text evidence="4">The sequence shown here is derived from an EMBL/GenBank/DDBJ whole genome shotgun (WGS) entry which is preliminary data.</text>
</comment>
<dbReference type="Pfam" id="PF00691">
    <property type="entry name" value="OmpA"/>
    <property type="match status" value="1"/>
</dbReference>
<evidence type="ECO:0000313" key="4">
    <source>
        <dbReference type="EMBL" id="MCA9758345.1"/>
    </source>
</evidence>
<gene>
    <name evidence="4" type="ORF">KDA27_21295</name>
</gene>
<reference evidence="4" key="1">
    <citation type="submission" date="2020-04" db="EMBL/GenBank/DDBJ databases">
        <authorList>
            <person name="Zhang T."/>
        </authorList>
    </citation>
    <scope>NUCLEOTIDE SEQUENCE</scope>
    <source>
        <strain evidence="4">HKST-UBA02</strain>
    </source>
</reference>
<dbReference type="GO" id="GO:0016020">
    <property type="term" value="C:membrane"/>
    <property type="evidence" value="ECO:0007669"/>
    <property type="project" value="UniProtKB-UniRule"/>
</dbReference>
<dbReference type="AlphaFoldDB" id="A0A956SF69"/>
<evidence type="ECO:0000313" key="5">
    <source>
        <dbReference type="Proteomes" id="UP000739538"/>
    </source>
</evidence>